<dbReference type="PANTHER" id="PTHR23122">
    <property type="entry name" value="MEMBRANE-ASSOCIATED GUANYLATE KINASE MAGUK"/>
    <property type="match status" value="1"/>
</dbReference>
<dbReference type="InterPro" id="IPR036034">
    <property type="entry name" value="PDZ_sf"/>
</dbReference>
<dbReference type="AlphaFoldDB" id="A0ABD2QN55"/>
<evidence type="ECO:0000256" key="1">
    <source>
        <dbReference type="ARBA" id="ARBA00023157"/>
    </source>
</evidence>
<dbReference type="PROSITE" id="PS50106">
    <property type="entry name" value="PDZ"/>
    <property type="match status" value="2"/>
</dbReference>
<dbReference type="InterPro" id="IPR001478">
    <property type="entry name" value="PDZ"/>
</dbReference>
<dbReference type="CDD" id="cd00136">
    <property type="entry name" value="PDZ_canonical"/>
    <property type="match status" value="1"/>
</dbReference>
<evidence type="ECO:0000313" key="4">
    <source>
        <dbReference type="Proteomes" id="UP001626550"/>
    </source>
</evidence>
<dbReference type="SUPFAM" id="SSF50156">
    <property type="entry name" value="PDZ domain-like"/>
    <property type="match status" value="2"/>
</dbReference>
<proteinExistence type="predicted"/>
<dbReference type="SMART" id="SM00228">
    <property type="entry name" value="PDZ"/>
    <property type="match status" value="2"/>
</dbReference>
<sequence>MRELAYFCPHFMDQPLDFSEAPPVSVSPEMHSRLMDFKPVDKSKECEVIVKPEGLPLGLKLDAHAANGVDGARVTQVLKGGAIHRDQALKPDDYITSINQVSIRQLSNVQVLHLLLTESGKDQSINFSFIPGDDIVKHREELVNEFLTNTLFRVPLAWSHPKQVILQKKAGEVAWGLRYTNVYSLLSPGVSAAALIETAFPLTMPRPIRCMRNLASLGSPVAVTSLLPRNKYFRNYTLWVSDFNMGPVKPFLLEIFPKKLHFVYCIDNELRCNCHENCPSGSDEKNCVTGCRKNRKPSLAVRKNLGDGKVEDRFKAFVDSFPQGVISPPFVEAVNTKTAADRSGKLTVGDMIVEINGQKTVKFGWEEATLAIKDAMSITRFTDSRGNPVQEQQITMLVRSPLFEPALDTTLHQDLIDHANQQPVNEDSDKSYNDDVPYPVSDCEQRDIVSFLDNKAMLSVPPPKLPETDLETDYSIVSCVPTKKA</sequence>
<dbReference type="InterPro" id="IPR050716">
    <property type="entry name" value="MAGUK"/>
</dbReference>
<dbReference type="Proteomes" id="UP001626550">
    <property type="component" value="Unassembled WGS sequence"/>
</dbReference>
<organism evidence="3 4">
    <name type="scientific">Cichlidogyrus casuarinus</name>
    <dbReference type="NCBI Taxonomy" id="1844966"/>
    <lineage>
        <taxon>Eukaryota</taxon>
        <taxon>Metazoa</taxon>
        <taxon>Spiralia</taxon>
        <taxon>Lophotrochozoa</taxon>
        <taxon>Platyhelminthes</taxon>
        <taxon>Monogenea</taxon>
        <taxon>Monopisthocotylea</taxon>
        <taxon>Dactylogyridea</taxon>
        <taxon>Ancyrocephalidae</taxon>
        <taxon>Cichlidogyrus</taxon>
    </lineage>
</organism>
<accession>A0ABD2QN55</accession>
<dbReference type="Pfam" id="PF00595">
    <property type="entry name" value="PDZ"/>
    <property type="match status" value="2"/>
</dbReference>
<evidence type="ECO:0000259" key="2">
    <source>
        <dbReference type="PROSITE" id="PS50106"/>
    </source>
</evidence>
<gene>
    <name evidence="3" type="ORF">Ciccas_001433</name>
</gene>
<name>A0ABD2QN55_9PLAT</name>
<dbReference type="Gene3D" id="2.30.42.10">
    <property type="match status" value="2"/>
</dbReference>
<comment type="caution">
    <text evidence="3">The sequence shown here is derived from an EMBL/GenBank/DDBJ whole genome shotgun (WGS) entry which is preliminary data.</text>
</comment>
<reference evidence="3 4" key="1">
    <citation type="submission" date="2024-11" db="EMBL/GenBank/DDBJ databases">
        <title>Adaptive evolution of stress response genes in parasites aligns with host niche diversity.</title>
        <authorList>
            <person name="Hahn C."/>
            <person name="Resl P."/>
        </authorList>
    </citation>
    <scope>NUCLEOTIDE SEQUENCE [LARGE SCALE GENOMIC DNA]</scope>
    <source>
        <strain evidence="3">EGGRZ-B1_66</strain>
        <tissue evidence="3">Body</tissue>
    </source>
</reference>
<evidence type="ECO:0000313" key="3">
    <source>
        <dbReference type="EMBL" id="KAL3319881.1"/>
    </source>
</evidence>
<keyword evidence="1" id="KW-1015">Disulfide bond</keyword>
<keyword evidence="4" id="KW-1185">Reference proteome</keyword>
<dbReference type="InterPro" id="IPR002172">
    <property type="entry name" value="LDrepeatLR_classA_rpt"/>
</dbReference>
<feature type="domain" description="PDZ" evidence="2">
    <location>
        <begin position="45"/>
        <end position="115"/>
    </location>
</feature>
<dbReference type="CDD" id="cd00112">
    <property type="entry name" value="LDLa"/>
    <property type="match status" value="1"/>
</dbReference>
<feature type="domain" description="PDZ" evidence="2">
    <location>
        <begin position="330"/>
        <end position="387"/>
    </location>
</feature>
<dbReference type="EMBL" id="JBJKFK010000093">
    <property type="protein sequence ID" value="KAL3319881.1"/>
    <property type="molecule type" value="Genomic_DNA"/>
</dbReference>
<protein>
    <recommendedName>
        <fullName evidence="2">PDZ domain-containing protein</fullName>
    </recommendedName>
</protein>